<dbReference type="STRING" id="230089.VY86_06070"/>
<dbReference type="PATRIC" id="fig|230089.6.peg.1359"/>
<dbReference type="OrthoDB" id="6433535at2"/>
<keyword evidence="2" id="KW-1185">Reference proteome</keyword>
<dbReference type="RefSeq" id="WP_046974299.1">
    <property type="nucleotide sequence ID" value="NZ_CP011104.1"/>
</dbReference>
<dbReference type="EMBL" id="CP011104">
    <property type="protein sequence ID" value="AKH62963.1"/>
    <property type="molecule type" value="Genomic_DNA"/>
</dbReference>
<dbReference type="Proteomes" id="UP000034866">
    <property type="component" value="Chromosome"/>
</dbReference>
<accession>A0A0F7LLM3</accession>
<name>A0A0F7LLM3_9GAMM</name>
<sequence length="237" mass="27034">MADYIEHYIKMKLEADRILALRLEKAVDGVREVAEDTVNTMEGGFNRLVRRGSYFFDDYRDVNEQINSEDGRFVSALWGVTKGRNPIKEITEVFSKELLKNQSDEAKKRIYTKLVEKLLEISSTFVASRTTKNSISTAVAEIIYQSLIMNVIIREGIRRYGNIILTAFQSYGLFEKAAVSADKLKREHPYFYWALYSKKLEMLYFLVEPALSKGVGLIGTKSSEDDVVSTIVKVVSV</sequence>
<gene>
    <name evidence="1" type="ORF">VY86_06070</name>
</gene>
<reference evidence="2" key="2">
    <citation type="submission" date="2015-03" db="EMBL/GenBank/DDBJ databases">
        <title>Genome sequence of Azospirillum thiophilum strain DSM 21654T.</title>
        <authorList>
            <person name="Kwak Y."/>
            <person name="Shin J.-H."/>
        </authorList>
    </citation>
    <scope>NUCLEOTIDE SEQUENCE [LARGE SCALE GENOMIC DNA]</scope>
    <source>
        <strain evidence="2">DSM 15199</strain>
    </source>
</reference>
<proteinExistence type="predicted"/>
<evidence type="ECO:0000313" key="2">
    <source>
        <dbReference type="Proteomes" id="UP000034866"/>
    </source>
</evidence>
<dbReference type="KEGG" id="ptt:VY86_06070"/>
<organism evidence="1 2">
    <name type="scientific">Photorhabdus thracensis</name>
    <dbReference type="NCBI Taxonomy" id="230089"/>
    <lineage>
        <taxon>Bacteria</taxon>
        <taxon>Pseudomonadati</taxon>
        <taxon>Pseudomonadota</taxon>
        <taxon>Gammaproteobacteria</taxon>
        <taxon>Enterobacterales</taxon>
        <taxon>Morganellaceae</taxon>
        <taxon>Photorhabdus</taxon>
    </lineage>
</organism>
<dbReference type="AlphaFoldDB" id="A0A0F7LLM3"/>
<protein>
    <submittedName>
        <fullName evidence="1">Uncharacterized protein</fullName>
    </submittedName>
</protein>
<evidence type="ECO:0000313" key="1">
    <source>
        <dbReference type="EMBL" id="AKH62963.1"/>
    </source>
</evidence>
<reference evidence="1 2" key="1">
    <citation type="journal article" date="2015" name="J. Biotechnol.">
        <title>Complete genome sequence of Photorhabdus temperata subsp. thracensis 39-8(T), an entomopathogenic bacterium for the improved commercial bioinsecticide.</title>
        <authorList>
            <person name="Kwak Y."/>
            <person name="Shin J.H."/>
        </authorList>
    </citation>
    <scope>NUCLEOTIDE SEQUENCE [LARGE SCALE GENOMIC DNA]</scope>
    <source>
        <strain evidence="1 2">DSM 15199</strain>
    </source>
</reference>